<comment type="caution">
    <text evidence="6">The sequence shown here is derived from an EMBL/GenBank/DDBJ whole genome shotgun (WGS) entry which is preliminary data.</text>
</comment>
<keyword evidence="7" id="KW-1185">Reference proteome</keyword>
<dbReference type="Proteomes" id="UP001596175">
    <property type="component" value="Unassembled WGS sequence"/>
</dbReference>
<dbReference type="PROSITE" id="PS01081">
    <property type="entry name" value="HTH_TETR_1"/>
    <property type="match status" value="1"/>
</dbReference>
<dbReference type="InterPro" id="IPR023772">
    <property type="entry name" value="DNA-bd_HTH_TetR-type_CS"/>
</dbReference>
<keyword evidence="2 4" id="KW-0238">DNA-binding</keyword>
<dbReference type="PRINTS" id="PR00455">
    <property type="entry name" value="HTHTETR"/>
</dbReference>
<dbReference type="RefSeq" id="WP_378024677.1">
    <property type="nucleotide sequence ID" value="NZ_JBHSKG010000025.1"/>
</dbReference>
<sequence>MSPRPYRLGERAVAVADTRRRIVGAARDLLCAGGPQASLDEVARRADVARATVYQHFGSKLGLVEGVLADLEERADLAGLTRVVTDTPPAQLVGAVIADGCRYWATDPVLARRILGLAAADPGAAALVARHDEGRLALLRTVVDRLAAAGLLGVGADEALDVLWLVTSFDAYDTLASARGRTTRAAAALLTDIAYPRLARRD</sequence>
<evidence type="ECO:0000256" key="4">
    <source>
        <dbReference type="PROSITE-ProRule" id="PRU00335"/>
    </source>
</evidence>
<protein>
    <submittedName>
        <fullName evidence="6">TetR/AcrR family transcriptional regulator</fullName>
    </submittedName>
</protein>
<dbReference type="InterPro" id="IPR009057">
    <property type="entry name" value="Homeodomain-like_sf"/>
</dbReference>
<keyword evidence="3" id="KW-0804">Transcription</keyword>
<gene>
    <name evidence="6" type="ORF">ACFPK1_30345</name>
</gene>
<evidence type="ECO:0000256" key="3">
    <source>
        <dbReference type="ARBA" id="ARBA00023163"/>
    </source>
</evidence>
<reference evidence="7" key="1">
    <citation type="journal article" date="2019" name="Int. J. Syst. Evol. Microbiol.">
        <title>The Global Catalogue of Microorganisms (GCM) 10K type strain sequencing project: providing services to taxonomists for standard genome sequencing and annotation.</title>
        <authorList>
            <consortium name="The Broad Institute Genomics Platform"/>
            <consortium name="The Broad Institute Genome Sequencing Center for Infectious Disease"/>
            <person name="Wu L."/>
            <person name="Ma J."/>
        </authorList>
    </citation>
    <scope>NUCLEOTIDE SEQUENCE [LARGE SCALE GENOMIC DNA]</scope>
    <source>
        <strain evidence="7">XZYJ18</strain>
    </source>
</reference>
<proteinExistence type="predicted"/>
<dbReference type="EMBL" id="JBHSKG010000025">
    <property type="protein sequence ID" value="MFC5142561.1"/>
    <property type="molecule type" value="Genomic_DNA"/>
</dbReference>
<evidence type="ECO:0000313" key="7">
    <source>
        <dbReference type="Proteomes" id="UP001596175"/>
    </source>
</evidence>
<evidence type="ECO:0000313" key="6">
    <source>
        <dbReference type="EMBL" id="MFC5142561.1"/>
    </source>
</evidence>
<dbReference type="PANTHER" id="PTHR30055:SF234">
    <property type="entry name" value="HTH-TYPE TRANSCRIPTIONAL REGULATOR BETI"/>
    <property type="match status" value="1"/>
</dbReference>
<dbReference type="PANTHER" id="PTHR30055">
    <property type="entry name" value="HTH-TYPE TRANSCRIPTIONAL REGULATOR RUTR"/>
    <property type="match status" value="1"/>
</dbReference>
<feature type="domain" description="HTH tetR-type" evidence="5">
    <location>
        <begin position="16"/>
        <end position="75"/>
    </location>
</feature>
<evidence type="ECO:0000256" key="2">
    <source>
        <dbReference type="ARBA" id="ARBA00023125"/>
    </source>
</evidence>
<dbReference type="SUPFAM" id="SSF46689">
    <property type="entry name" value="Homeodomain-like"/>
    <property type="match status" value="1"/>
</dbReference>
<dbReference type="Gene3D" id="1.10.357.10">
    <property type="entry name" value="Tetracycline Repressor, domain 2"/>
    <property type="match status" value="1"/>
</dbReference>
<dbReference type="PROSITE" id="PS50977">
    <property type="entry name" value="HTH_TETR_2"/>
    <property type="match status" value="1"/>
</dbReference>
<feature type="DNA-binding region" description="H-T-H motif" evidence="4">
    <location>
        <begin position="38"/>
        <end position="57"/>
    </location>
</feature>
<dbReference type="InterPro" id="IPR050109">
    <property type="entry name" value="HTH-type_TetR-like_transc_reg"/>
</dbReference>
<evidence type="ECO:0000256" key="1">
    <source>
        <dbReference type="ARBA" id="ARBA00023015"/>
    </source>
</evidence>
<dbReference type="InterPro" id="IPR001647">
    <property type="entry name" value="HTH_TetR"/>
</dbReference>
<dbReference type="Pfam" id="PF00440">
    <property type="entry name" value="TetR_N"/>
    <property type="match status" value="1"/>
</dbReference>
<name>A0ABV9ZPK5_9PSEU</name>
<keyword evidence="1" id="KW-0805">Transcription regulation</keyword>
<organism evidence="6 7">
    <name type="scientific">Actinomycetospora rhizophila</name>
    <dbReference type="NCBI Taxonomy" id="1416876"/>
    <lineage>
        <taxon>Bacteria</taxon>
        <taxon>Bacillati</taxon>
        <taxon>Actinomycetota</taxon>
        <taxon>Actinomycetes</taxon>
        <taxon>Pseudonocardiales</taxon>
        <taxon>Pseudonocardiaceae</taxon>
        <taxon>Actinomycetospora</taxon>
    </lineage>
</organism>
<accession>A0ABV9ZPK5</accession>
<evidence type="ECO:0000259" key="5">
    <source>
        <dbReference type="PROSITE" id="PS50977"/>
    </source>
</evidence>